<evidence type="ECO:0000313" key="1">
    <source>
        <dbReference type="EMBL" id="AYG82076.1"/>
    </source>
</evidence>
<reference evidence="1 2" key="1">
    <citation type="submission" date="2018-10" db="EMBL/GenBank/DDBJ databases">
        <title>Relationship between Morphology and Antimicrobial Activity in Streptomyces.</title>
        <authorList>
            <person name="Kang H.J."/>
            <person name="Kim S.B."/>
        </authorList>
    </citation>
    <scope>NUCLEOTIDE SEQUENCE [LARGE SCALE GENOMIC DNA]</scope>
    <source>
        <strain evidence="1 2">BH38</strain>
    </source>
</reference>
<keyword evidence="2" id="KW-1185">Reference proteome</keyword>
<dbReference type="RefSeq" id="WP_120722716.1">
    <property type="nucleotide sequence ID" value="NZ_CP032698.1"/>
</dbReference>
<protein>
    <submittedName>
        <fullName evidence="1">Uncharacterized protein</fullName>
    </submittedName>
</protein>
<proteinExistence type="predicted"/>
<dbReference type="Proteomes" id="UP000271554">
    <property type="component" value="Chromosome"/>
</dbReference>
<accession>A0A387HE05</accession>
<sequence length="126" mass="14943">MRSKEQNRRIIDLMCDTDFTYRPATNTWSHRDGRPFTQDEQYTVEQVTQRQPMETGGHLAHYLEYRRGMNKAQRELNRFLDPFVERLIEKHLRTIVEDMTATEQDELERLLHAVDGSPLTAAPYAF</sequence>
<dbReference type="KEGG" id="shun:DWB77_04246"/>
<organism evidence="1 2">
    <name type="scientific">Streptomyces hundungensis</name>
    <dbReference type="NCBI Taxonomy" id="1077946"/>
    <lineage>
        <taxon>Bacteria</taxon>
        <taxon>Bacillati</taxon>
        <taxon>Actinomycetota</taxon>
        <taxon>Actinomycetes</taxon>
        <taxon>Kitasatosporales</taxon>
        <taxon>Streptomycetaceae</taxon>
        <taxon>Streptomyces</taxon>
    </lineage>
</organism>
<dbReference type="EMBL" id="CP032698">
    <property type="protein sequence ID" value="AYG82076.1"/>
    <property type="molecule type" value="Genomic_DNA"/>
</dbReference>
<dbReference type="AlphaFoldDB" id="A0A387HE05"/>
<name>A0A387HE05_9ACTN</name>
<gene>
    <name evidence="1" type="ORF">DWB77_04246</name>
</gene>
<dbReference type="OrthoDB" id="4264134at2"/>
<evidence type="ECO:0000313" key="2">
    <source>
        <dbReference type="Proteomes" id="UP000271554"/>
    </source>
</evidence>